<protein>
    <submittedName>
        <fullName evidence="11">CMGC/RCK protein kinase</fullName>
    </submittedName>
</protein>
<dbReference type="Pfam" id="PF00069">
    <property type="entry name" value="Pkinase"/>
    <property type="match status" value="1"/>
</dbReference>
<dbReference type="InterPro" id="IPR011009">
    <property type="entry name" value="Kinase-like_dom_sf"/>
</dbReference>
<evidence type="ECO:0000256" key="1">
    <source>
        <dbReference type="ARBA" id="ARBA00004123"/>
    </source>
</evidence>
<reference evidence="11 12" key="1">
    <citation type="submission" date="2009-11" db="EMBL/GenBank/DDBJ databases">
        <title>Annotation of Allomyces macrogynus ATCC 38327.</title>
        <authorList>
            <consortium name="The Broad Institute Genome Sequencing Platform"/>
            <person name="Russ C."/>
            <person name="Cuomo C."/>
            <person name="Burger G."/>
            <person name="Gray M.W."/>
            <person name="Holland P.W.H."/>
            <person name="King N."/>
            <person name="Lang F.B.F."/>
            <person name="Roger A.J."/>
            <person name="Ruiz-Trillo I."/>
            <person name="Young S.K."/>
            <person name="Zeng Q."/>
            <person name="Gargeya S."/>
            <person name="Fitzgerald M."/>
            <person name="Haas B."/>
            <person name="Abouelleil A."/>
            <person name="Alvarado L."/>
            <person name="Arachchi H.M."/>
            <person name="Berlin A."/>
            <person name="Chapman S.B."/>
            <person name="Gearin G."/>
            <person name="Goldberg J."/>
            <person name="Griggs A."/>
            <person name="Gujja S."/>
            <person name="Hansen M."/>
            <person name="Heiman D."/>
            <person name="Howarth C."/>
            <person name="Larimer J."/>
            <person name="Lui A."/>
            <person name="MacDonald P.J.P."/>
            <person name="McCowen C."/>
            <person name="Montmayeur A."/>
            <person name="Murphy C."/>
            <person name="Neiman D."/>
            <person name="Pearson M."/>
            <person name="Priest M."/>
            <person name="Roberts A."/>
            <person name="Saif S."/>
            <person name="Shea T."/>
            <person name="Sisk P."/>
            <person name="Stolte C."/>
            <person name="Sykes S."/>
            <person name="Wortman J."/>
            <person name="Nusbaum C."/>
            <person name="Birren B."/>
        </authorList>
    </citation>
    <scope>NUCLEOTIDE SEQUENCE [LARGE SCALE GENOMIC DNA]</scope>
    <source>
        <strain evidence="11 12">ATCC 38327</strain>
    </source>
</reference>
<evidence type="ECO:0000259" key="10">
    <source>
        <dbReference type="PROSITE" id="PS50011"/>
    </source>
</evidence>
<dbReference type="FunFam" id="1.10.510.10:FF:000624">
    <property type="entry name" value="Mitogen-activated protein kinase"/>
    <property type="match status" value="1"/>
</dbReference>
<evidence type="ECO:0000256" key="3">
    <source>
        <dbReference type="ARBA" id="ARBA00022679"/>
    </source>
</evidence>
<evidence type="ECO:0000256" key="9">
    <source>
        <dbReference type="RuleBase" id="RU000304"/>
    </source>
</evidence>
<dbReference type="eggNOG" id="KOG0661">
    <property type="taxonomic scope" value="Eukaryota"/>
</dbReference>
<sequence>MSQNEAEGDFRVQGKLGEGTFSQVLRMKHRLTGRTLAMKRFKKRFKSLEEVECLREIQALKRVNPHPNLIQLEDILFDAGSGTLYLAFELMDCNLYDLVAKKTTVITEAKIKLWFFQICKGLEFLHSKGIFHRDIKPENILIRDSVIVKLADLGSCRGVHSKGPFTEYIATRWYRPPETLLTSGKYNYKMDMWGAGCVLYESITKQPLFPGADALDQLHRIHKVMGSPSDVQLRAIMGPKMEILGGLAIGLC</sequence>
<evidence type="ECO:0000256" key="6">
    <source>
        <dbReference type="ARBA" id="ARBA00022840"/>
    </source>
</evidence>
<dbReference type="GO" id="GO:0005524">
    <property type="term" value="F:ATP binding"/>
    <property type="evidence" value="ECO:0007669"/>
    <property type="project" value="UniProtKB-UniRule"/>
</dbReference>
<evidence type="ECO:0000256" key="4">
    <source>
        <dbReference type="ARBA" id="ARBA00022741"/>
    </source>
</evidence>
<dbReference type="STRING" id="578462.A0A0L0T263"/>
<reference evidence="12" key="2">
    <citation type="submission" date="2009-11" db="EMBL/GenBank/DDBJ databases">
        <title>The Genome Sequence of Allomyces macrogynus strain ATCC 38327.</title>
        <authorList>
            <consortium name="The Broad Institute Genome Sequencing Platform"/>
            <person name="Russ C."/>
            <person name="Cuomo C."/>
            <person name="Shea T."/>
            <person name="Young S.K."/>
            <person name="Zeng Q."/>
            <person name="Koehrsen M."/>
            <person name="Haas B."/>
            <person name="Borodovsky M."/>
            <person name="Guigo R."/>
            <person name="Alvarado L."/>
            <person name="Berlin A."/>
            <person name="Borenstein D."/>
            <person name="Chen Z."/>
            <person name="Engels R."/>
            <person name="Freedman E."/>
            <person name="Gellesch M."/>
            <person name="Goldberg J."/>
            <person name="Griggs A."/>
            <person name="Gujja S."/>
            <person name="Heiman D."/>
            <person name="Hepburn T."/>
            <person name="Howarth C."/>
            <person name="Jen D."/>
            <person name="Larson L."/>
            <person name="Lewis B."/>
            <person name="Mehta T."/>
            <person name="Park D."/>
            <person name="Pearson M."/>
            <person name="Roberts A."/>
            <person name="Saif S."/>
            <person name="Shenoy N."/>
            <person name="Sisk P."/>
            <person name="Stolte C."/>
            <person name="Sykes S."/>
            <person name="Walk T."/>
            <person name="White J."/>
            <person name="Yandava C."/>
            <person name="Burger G."/>
            <person name="Gray M.W."/>
            <person name="Holland P.W.H."/>
            <person name="King N."/>
            <person name="Lang F.B.F."/>
            <person name="Roger A.J."/>
            <person name="Ruiz-Trillo I."/>
            <person name="Lander E."/>
            <person name="Nusbaum C."/>
        </authorList>
    </citation>
    <scope>NUCLEOTIDE SEQUENCE [LARGE SCALE GENOMIC DNA]</scope>
    <source>
        <strain evidence="12">ATCC 38327</strain>
    </source>
</reference>
<dbReference type="Gene3D" id="3.30.200.20">
    <property type="entry name" value="Phosphorylase Kinase, domain 1"/>
    <property type="match status" value="1"/>
</dbReference>
<feature type="domain" description="Protein kinase" evidence="10">
    <location>
        <begin position="10"/>
        <end position="252"/>
    </location>
</feature>
<dbReference type="InterPro" id="IPR008271">
    <property type="entry name" value="Ser/Thr_kinase_AS"/>
</dbReference>
<dbReference type="AlphaFoldDB" id="A0A0L0T263"/>
<keyword evidence="6 8" id="KW-0067">ATP-binding</keyword>
<keyword evidence="4 8" id="KW-0547">Nucleotide-binding</keyword>
<keyword evidence="12" id="KW-1185">Reference proteome</keyword>
<dbReference type="InterPro" id="IPR000719">
    <property type="entry name" value="Prot_kinase_dom"/>
</dbReference>
<evidence type="ECO:0000256" key="5">
    <source>
        <dbReference type="ARBA" id="ARBA00022777"/>
    </source>
</evidence>
<evidence type="ECO:0000313" key="11">
    <source>
        <dbReference type="EMBL" id="KNE68659.1"/>
    </source>
</evidence>
<dbReference type="OMA" id="YACKRMK"/>
<dbReference type="Gene3D" id="1.10.510.10">
    <property type="entry name" value="Transferase(Phosphotransferase) domain 1"/>
    <property type="match status" value="1"/>
</dbReference>
<accession>A0A0L0T263</accession>
<dbReference type="InterPro" id="IPR017441">
    <property type="entry name" value="Protein_kinase_ATP_BS"/>
</dbReference>
<evidence type="ECO:0000313" key="12">
    <source>
        <dbReference type="Proteomes" id="UP000054350"/>
    </source>
</evidence>
<keyword evidence="5 11" id="KW-0418">Kinase</keyword>
<evidence type="ECO:0000256" key="8">
    <source>
        <dbReference type="PROSITE-ProRule" id="PRU10141"/>
    </source>
</evidence>
<dbReference type="PROSITE" id="PS00107">
    <property type="entry name" value="PROTEIN_KINASE_ATP"/>
    <property type="match status" value="1"/>
</dbReference>
<dbReference type="PROSITE" id="PS00108">
    <property type="entry name" value="PROTEIN_KINASE_ST"/>
    <property type="match status" value="1"/>
</dbReference>
<keyword evidence="3" id="KW-0808">Transferase</keyword>
<dbReference type="EMBL" id="GG745357">
    <property type="protein sequence ID" value="KNE68659.1"/>
    <property type="molecule type" value="Genomic_DNA"/>
</dbReference>
<dbReference type="GO" id="GO:0004674">
    <property type="term" value="F:protein serine/threonine kinase activity"/>
    <property type="evidence" value="ECO:0007669"/>
    <property type="project" value="UniProtKB-KW"/>
</dbReference>
<dbReference type="PANTHER" id="PTHR24055">
    <property type="entry name" value="MITOGEN-ACTIVATED PROTEIN KINASE"/>
    <property type="match status" value="1"/>
</dbReference>
<evidence type="ECO:0000256" key="2">
    <source>
        <dbReference type="ARBA" id="ARBA00022527"/>
    </source>
</evidence>
<comment type="similarity">
    <text evidence="9">Belongs to the protein kinase superfamily.</text>
</comment>
<organism evidence="11 12">
    <name type="scientific">Allomyces macrogynus (strain ATCC 38327)</name>
    <name type="common">Allomyces javanicus var. macrogynus</name>
    <dbReference type="NCBI Taxonomy" id="578462"/>
    <lineage>
        <taxon>Eukaryota</taxon>
        <taxon>Fungi</taxon>
        <taxon>Fungi incertae sedis</taxon>
        <taxon>Blastocladiomycota</taxon>
        <taxon>Blastocladiomycetes</taxon>
        <taxon>Blastocladiales</taxon>
        <taxon>Blastocladiaceae</taxon>
        <taxon>Allomyces</taxon>
    </lineage>
</organism>
<keyword evidence="2 9" id="KW-0723">Serine/threonine-protein kinase</keyword>
<dbReference type="Proteomes" id="UP000054350">
    <property type="component" value="Unassembled WGS sequence"/>
</dbReference>
<dbReference type="SMART" id="SM00220">
    <property type="entry name" value="S_TKc"/>
    <property type="match status" value="1"/>
</dbReference>
<comment type="subcellular location">
    <subcellularLocation>
        <location evidence="1">Nucleus</location>
    </subcellularLocation>
</comment>
<gene>
    <name evidence="11" type="ORF">AMAG_12827</name>
</gene>
<feature type="binding site" evidence="8">
    <location>
        <position position="39"/>
    </location>
    <ligand>
        <name>ATP</name>
        <dbReference type="ChEBI" id="CHEBI:30616"/>
    </ligand>
</feature>
<dbReference type="VEuPathDB" id="FungiDB:AMAG_12827"/>
<dbReference type="SUPFAM" id="SSF56112">
    <property type="entry name" value="Protein kinase-like (PK-like)"/>
    <property type="match status" value="1"/>
</dbReference>
<name>A0A0L0T263_ALLM3</name>
<dbReference type="OrthoDB" id="2158884at2759"/>
<dbReference type="PROSITE" id="PS50011">
    <property type="entry name" value="PROTEIN_KINASE_DOM"/>
    <property type="match status" value="1"/>
</dbReference>
<keyword evidence="7" id="KW-0539">Nucleus</keyword>
<evidence type="ECO:0000256" key="7">
    <source>
        <dbReference type="ARBA" id="ARBA00023242"/>
    </source>
</evidence>
<dbReference type="GO" id="GO:0005634">
    <property type="term" value="C:nucleus"/>
    <property type="evidence" value="ECO:0007669"/>
    <property type="project" value="UniProtKB-SubCell"/>
</dbReference>
<proteinExistence type="inferred from homology"/>
<dbReference type="InterPro" id="IPR050117">
    <property type="entry name" value="MAPK"/>
</dbReference>